<organism evidence="2 3">
    <name type="scientific">Yarrowia lipolytica (strain CLIB 122 / E 150)</name>
    <name type="common">Yeast</name>
    <name type="synonym">Candida lipolytica</name>
    <dbReference type="NCBI Taxonomy" id="284591"/>
    <lineage>
        <taxon>Eukaryota</taxon>
        <taxon>Fungi</taxon>
        <taxon>Dikarya</taxon>
        <taxon>Ascomycota</taxon>
        <taxon>Saccharomycotina</taxon>
        <taxon>Dipodascomycetes</taxon>
        <taxon>Dipodascales</taxon>
        <taxon>Dipodascales incertae sedis</taxon>
        <taxon>Yarrowia</taxon>
    </lineage>
</organism>
<dbReference type="HOGENOM" id="CLU_3242481_0_0_1"/>
<reference evidence="2 3" key="1">
    <citation type="journal article" date="2004" name="Nature">
        <title>Genome evolution in yeasts.</title>
        <authorList>
            <consortium name="Genolevures"/>
            <person name="Dujon B."/>
            <person name="Sherman D."/>
            <person name="Fischer G."/>
            <person name="Durrens P."/>
            <person name="Casaregola S."/>
            <person name="Lafontaine I."/>
            <person name="de Montigny J."/>
            <person name="Marck C."/>
            <person name="Neuveglise C."/>
            <person name="Talla E."/>
            <person name="Goffard N."/>
            <person name="Frangeul L."/>
            <person name="Aigle M."/>
            <person name="Anthouard V."/>
            <person name="Babour A."/>
            <person name="Barbe V."/>
            <person name="Barnay S."/>
            <person name="Blanchin S."/>
            <person name="Beckerich J.M."/>
            <person name="Beyne E."/>
            <person name="Bleykasten C."/>
            <person name="Boisrame A."/>
            <person name="Boyer J."/>
            <person name="Cattolico L."/>
            <person name="Confanioleri F."/>
            <person name="de Daruvar A."/>
            <person name="Despons L."/>
            <person name="Fabre E."/>
            <person name="Fairhead C."/>
            <person name="Ferry-Dumazet H."/>
            <person name="Groppi A."/>
            <person name="Hantraye F."/>
            <person name="Hennequin C."/>
            <person name="Jauniaux N."/>
            <person name="Joyet P."/>
            <person name="Kachouri R."/>
            <person name="Kerrest A."/>
            <person name="Koszul R."/>
            <person name="Lemaire M."/>
            <person name="Lesur I."/>
            <person name="Ma L."/>
            <person name="Muller H."/>
            <person name="Nicaud J.M."/>
            <person name="Nikolski M."/>
            <person name="Oztas S."/>
            <person name="Ozier-Kalogeropoulos O."/>
            <person name="Pellenz S."/>
            <person name="Potier S."/>
            <person name="Richard G.F."/>
            <person name="Straub M.L."/>
            <person name="Suleau A."/>
            <person name="Swennene D."/>
            <person name="Tekaia F."/>
            <person name="Wesolowski-Louvel M."/>
            <person name="Westhof E."/>
            <person name="Wirth B."/>
            <person name="Zeniou-Meyer M."/>
            <person name="Zivanovic I."/>
            <person name="Bolotin-Fukuhara M."/>
            <person name="Thierry A."/>
            <person name="Bouchier C."/>
            <person name="Caudron B."/>
            <person name="Scarpelli C."/>
            <person name="Gaillardin C."/>
            <person name="Weissenbach J."/>
            <person name="Wincker P."/>
            <person name="Souciet J.L."/>
        </authorList>
    </citation>
    <scope>NUCLEOTIDE SEQUENCE [LARGE SCALE GENOMIC DNA]</scope>
    <source>
        <strain evidence="3">CLIB 122 / E 150</strain>
    </source>
</reference>
<dbReference type="AlphaFoldDB" id="Q6CHL5"/>
<protein>
    <submittedName>
        <fullName evidence="2">YALI0A07645p</fullName>
    </submittedName>
</protein>
<evidence type="ECO:0000313" key="2">
    <source>
        <dbReference type="EMBL" id="CAG83772.1"/>
    </source>
</evidence>
<dbReference type="EMBL" id="CR382127">
    <property type="protein sequence ID" value="CAG83772.1"/>
    <property type="molecule type" value="Genomic_DNA"/>
</dbReference>
<dbReference type="VEuPathDB" id="FungiDB:YALI0_A07645g"/>
<evidence type="ECO:0000313" key="3">
    <source>
        <dbReference type="Proteomes" id="UP000001300"/>
    </source>
</evidence>
<feature type="region of interest" description="Disordered" evidence="1">
    <location>
        <begin position="1"/>
        <end position="23"/>
    </location>
</feature>
<proteinExistence type="predicted"/>
<gene>
    <name evidence="2" type="ORF">YALI0_A07645g</name>
</gene>
<name>Q6CHL5_YARLI</name>
<dbReference type="Proteomes" id="UP000001300">
    <property type="component" value="Chromosome A"/>
</dbReference>
<keyword evidence="3" id="KW-1185">Reference proteome</keyword>
<dbReference type="InParanoid" id="Q6CHL5"/>
<sequence length="43" mass="4817">MARGEDQAALDTLTDPRISTSNPAVNALQDILQERCSEHHKQR</sequence>
<evidence type="ECO:0000256" key="1">
    <source>
        <dbReference type="SAM" id="MobiDB-lite"/>
    </source>
</evidence>
<accession>Q6CHL5</accession>